<feature type="compositionally biased region" description="Low complexity" evidence="7">
    <location>
        <begin position="242"/>
        <end position="253"/>
    </location>
</feature>
<feature type="coiled-coil region" evidence="6">
    <location>
        <begin position="29"/>
        <end position="123"/>
    </location>
</feature>
<feature type="domain" description="NlpC/P60" evidence="9">
    <location>
        <begin position="282"/>
        <end position="409"/>
    </location>
</feature>
<dbReference type="OrthoDB" id="9813368at2"/>
<dbReference type="PROSITE" id="PS51935">
    <property type="entry name" value="NLPC_P60"/>
    <property type="match status" value="1"/>
</dbReference>
<dbReference type="InterPro" id="IPR057309">
    <property type="entry name" value="PcsB_CC"/>
</dbReference>
<keyword evidence="6" id="KW-0175">Coiled coil</keyword>
<feature type="compositionally biased region" description="Basic and acidic residues" evidence="7">
    <location>
        <begin position="231"/>
        <end position="241"/>
    </location>
</feature>
<evidence type="ECO:0000313" key="11">
    <source>
        <dbReference type="Proteomes" id="UP000799092"/>
    </source>
</evidence>
<proteinExistence type="inferred from homology"/>
<comment type="similarity">
    <text evidence="1">Belongs to the peptidase C40 family.</text>
</comment>
<evidence type="ECO:0000256" key="6">
    <source>
        <dbReference type="SAM" id="Coils"/>
    </source>
</evidence>
<dbReference type="Pfam" id="PF00877">
    <property type="entry name" value="NLPC_P60"/>
    <property type="match status" value="1"/>
</dbReference>
<dbReference type="InterPro" id="IPR000064">
    <property type="entry name" value="NLP_P60_dom"/>
</dbReference>
<dbReference type="GO" id="GO:0006508">
    <property type="term" value="P:proteolysis"/>
    <property type="evidence" value="ECO:0007669"/>
    <property type="project" value="UniProtKB-KW"/>
</dbReference>
<keyword evidence="4" id="KW-0378">Hydrolase</keyword>
<gene>
    <name evidence="10" type="ORF">GH741_05315</name>
</gene>
<keyword evidence="2" id="KW-0645">Protease</keyword>
<evidence type="ECO:0000256" key="5">
    <source>
        <dbReference type="ARBA" id="ARBA00022807"/>
    </source>
</evidence>
<dbReference type="GO" id="GO:0008234">
    <property type="term" value="F:cysteine-type peptidase activity"/>
    <property type="evidence" value="ECO:0007669"/>
    <property type="project" value="UniProtKB-KW"/>
</dbReference>
<evidence type="ECO:0000256" key="7">
    <source>
        <dbReference type="SAM" id="MobiDB-lite"/>
    </source>
</evidence>
<evidence type="ECO:0000256" key="8">
    <source>
        <dbReference type="SAM" id="SignalP"/>
    </source>
</evidence>
<evidence type="ECO:0000256" key="4">
    <source>
        <dbReference type="ARBA" id="ARBA00022801"/>
    </source>
</evidence>
<dbReference type="PANTHER" id="PTHR47053">
    <property type="entry name" value="MUREIN DD-ENDOPEPTIDASE MEPH-RELATED"/>
    <property type="match status" value="1"/>
</dbReference>
<keyword evidence="5" id="KW-0788">Thiol protease</keyword>
<keyword evidence="11" id="KW-1185">Reference proteome</keyword>
<feature type="chain" id="PRO_5039319425" evidence="8">
    <location>
        <begin position="25"/>
        <end position="411"/>
    </location>
</feature>
<dbReference type="AlphaFoldDB" id="A0A6A8D8K6"/>
<feature type="region of interest" description="Disordered" evidence="7">
    <location>
        <begin position="231"/>
        <end position="279"/>
    </location>
</feature>
<organism evidence="10 11">
    <name type="scientific">Aquibacillus halophilus</name>
    <dbReference type="NCBI Taxonomy" id="930132"/>
    <lineage>
        <taxon>Bacteria</taxon>
        <taxon>Bacillati</taxon>
        <taxon>Bacillota</taxon>
        <taxon>Bacilli</taxon>
        <taxon>Bacillales</taxon>
        <taxon>Bacillaceae</taxon>
        <taxon>Aquibacillus</taxon>
    </lineage>
</organism>
<name>A0A6A8D8K6_9BACI</name>
<dbReference type="Gene3D" id="3.90.1720.10">
    <property type="entry name" value="endopeptidase domain like (from Nostoc punctiforme)"/>
    <property type="match status" value="1"/>
</dbReference>
<dbReference type="PANTHER" id="PTHR47053:SF1">
    <property type="entry name" value="MUREIN DD-ENDOPEPTIDASE MEPH-RELATED"/>
    <property type="match status" value="1"/>
</dbReference>
<evidence type="ECO:0000256" key="2">
    <source>
        <dbReference type="ARBA" id="ARBA00022670"/>
    </source>
</evidence>
<comment type="caution">
    <text evidence="10">The sequence shown here is derived from an EMBL/GenBank/DDBJ whole genome shotgun (WGS) entry which is preliminary data.</text>
</comment>
<reference evidence="10" key="1">
    <citation type="submission" date="2019-11" db="EMBL/GenBank/DDBJ databases">
        <authorList>
            <person name="Li J."/>
        </authorList>
    </citation>
    <scope>NUCLEOTIDE SEQUENCE</scope>
    <source>
        <strain evidence="10">B6B</strain>
    </source>
</reference>
<dbReference type="EMBL" id="WJNG01000003">
    <property type="protein sequence ID" value="MRH42093.1"/>
    <property type="molecule type" value="Genomic_DNA"/>
</dbReference>
<dbReference type="SUPFAM" id="SSF54001">
    <property type="entry name" value="Cysteine proteinases"/>
    <property type="match status" value="1"/>
</dbReference>
<protein>
    <submittedName>
        <fullName evidence="10">Peptidase</fullName>
    </submittedName>
</protein>
<dbReference type="Gene3D" id="6.10.250.3150">
    <property type="match status" value="1"/>
</dbReference>
<evidence type="ECO:0000313" key="10">
    <source>
        <dbReference type="EMBL" id="MRH42093.1"/>
    </source>
</evidence>
<feature type="signal peptide" evidence="8">
    <location>
        <begin position="1"/>
        <end position="24"/>
    </location>
</feature>
<dbReference type="Pfam" id="PF24568">
    <property type="entry name" value="CC_PcsB"/>
    <property type="match status" value="1"/>
</dbReference>
<evidence type="ECO:0000256" key="1">
    <source>
        <dbReference type="ARBA" id="ARBA00007074"/>
    </source>
</evidence>
<evidence type="ECO:0000256" key="3">
    <source>
        <dbReference type="ARBA" id="ARBA00022729"/>
    </source>
</evidence>
<evidence type="ECO:0000259" key="9">
    <source>
        <dbReference type="PROSITE" id="PS51935"/>
    </source>
</evidence>
<dbReference type="InterPro" id="IPR038765">
    <property type="entry name" value="Papain-like_cys_pep_sf"/>
</dbReference>
<feature type="compositionally biased region" description="Low complexity" evidence="7">
    <location>
        <begin position="267"/>
        <end position="279"/>
    </location>
</feature>
<accession>A0A6A8D8K6</accession>
<sequence length="411" mass="44763">MGSLNKKLIALNTILLFVVGSSFAASNVQAETDKDLQEVQQERAEVQEKIEQAEKDIENADAELTELSEQIARANEAINDNENMIVETQNNIENTHVEIDALKEEIAIEEEKMQKRFEVLKERASAYQKSGGNLSYLEVILGSSSFGEFIDRVALVSKIMEADSDLHAQIDEGKQILEEKQESVQEKLDELNELKLELEGMQAQLVEQKEQNEALKEGLTQEMKDAIAAKSDLQMEERSLSSREASIESSLASGQPEINTLSKESSKSSQPSSNSISPVSASGDVNALISAGNRYLGNSVYVFGGGRSAYDIANGRFDCSGFVSWAFSQIGVNVGASTSALSVTGTKVSASDMRPGDLVFFNTYKTNGHVGIYVGGNQFIGSQSSTGVAYASMNSSYWSSKFSGHVRRVIN</sequence>
<dbReference type="InterPro" id="IPR051202">
    <property type="entry name" value="Peptidase_C40"/>
</dbReference>
<keyword evidence="3 8" id="KW-0732">Signal</keyword>
<dbReference type="Proteomes" id="UP000799092">
    <property type="component" value="Unassembled WGS sequence"/>
</dbReference>